<evidence type="ECO:0000259" key="12">
    <source>
        <dbReference type="Pfam" id="PF01058"/>
    </source>
</evidence>
<dbReference type="Gene3D" id="4.10.480.10">
    <property type="entry name" value="Cytochrome-c3 hydrogenase, C-terminal domain"/>
    <property type="match status" value="1"/>
</dbReference>
<name>A0A1P8KQY9_9BACT</name>
<evidence type="ECO:0000256" key="4">
    <source>
        <dbReference type="ARBA" id="ARBA00011771"/>
    </source>
</evidence>
<dbReference type="GO" id="GO:0051539">
    <property type="term" value="F:4 iron, 4 sulfur cluster binding"/>
    <property type="evidence" value="ECO:0007669"/>
    <property type="project" value="UniProtKB-KW"/>
</dbReference>
<feature type="binding site" evidence="11">
    <location>
        <position position="212"/>
    </location>
    <ligand>
        <name>[3Fe-4S] cluster</name>
        <dbReference type="ChEBI" id="CHEBI:21137"/>
    </ligand>
</feature>
<feature type="binding site" evidence="11">
    <location>
        <position position="135"/>
    </location>
    <ligand>
        <name>[4Fe-4S] cluster</name>
        <dbReference type="ChEBI" id="CHEBI:49883"/>
        <label>1</label>
    </ligand>
</feature>
<dbReference type="Pfam" id="PF01058">
    <property type="entry name" value="Oxidored_q6"/>
    <property type="match status" value="1"/>
</dbReference>
<evidence type="ECO:0000256" key="8">
    <source>
        <dbReference type="ARBA" id="ARBA00023002"/>
    </source>
</evidence>
<feature type="binding site" evidence="11">
    <location>
        <position position="196"/>
    </location>
    <ligand>
        <name>[4Fe-4S] cluster</name>
        <dbReference type="ChEBI" id="CHEBI:49883"/>
        <label>2</label>
    </ligand>
</feature>
<dbReference type="PRINTS" id="PR00614">
    <property type="entry name" value="NIHGNASESMLL"/>
</dbReference>
<evidence type="ECO:0000256" key="10">
    <source>
        <dbReference type="ARBA" id="ARBA00023014"/>
    </source>
</evidence>
<comment type="subunit">
    <text evidence="4">Heterodimer of a large and a small subunit.</text>
</comment>
<keyword evidence="9 11" id="KW-0408">Iron</keyword>
<dbReference type="SUPFAM" id="SSF56770">
    <property type="entry name" value="HydA/Nqo6-like"/>
    <property type="match status" value="1"/>
</dbReference>
<evidence type="ECO:0000256" key="9">
    <source>
        <dbReference type="ARBA" id="ARBA00023004"/>
    </source>
</evidence>
<evidence type="ECO:0000259" key="13">
    <source>
        <dbReference type="Pfam" id="PF14720"/>
    </source>
</evidence>
<dbReference type="EMBL" id="CP019070">
    <property type="protein sequence ID" value="APW66970.1"/>
    <property type="molecule type" value="Genomic_DNA"/>
</dbReference>
<comment type="similarity">
    <text evidence="3">Belongs to the [NiFe]/[NiFeSe] hydrogenase small subunit family.</text>
</comment>
<protein>
    <submittedName>
        <fullName evidence="14">Hydrogenase</fullName>
    </submittedName>
</protein>
<feature type="binding site" evidence="11">
    <location>
        <position position="93"/>
    </location>
    <ligand>
        <name>[4Fe-4S] cluster</name>
        <dbReference type="ChEBI" id="CHEBI:49883"/>
        <label>1</label>
    </ligand>
</feature>
<keyword evidence="11" id="KW-0003">3Fe-4S</keyword>
<dbReference type="PANTHER" id="PTHR30013">
    <property type="entry name" value="NIFE / NIFESE HYDROGENASE SMALL SUBUNIT FAMILY MEMBER"/>
    <property type="match status" value="1"/>
</dbReference>
<feature type="binding site" evidence="11">
    <location>
        <position position="203"/>
    </location>
    <ligand>
        <name>[4Fe-4S] cluster</name>
        <dbReference type="ChEBI" id="CHEBI:49883"/>
        <label>2</label>
    </ligand>
</feature>
<dbReference type="Pfam" id="PF14720">
    <property type="entry name" value="NiFe_hyd_SSU_C"/>
    <property type="match status" value="1"/>
</dbReference>
<dbReference type="GO" id="GO:0008901">
    <property type="term" value="F:ferredoxin hydrogenase activity"/>
    <property type="evidence" value="ECO:0007669"/>
    <property type="project" value="InterPro"/>
</dbReference>
<evidence type="ECO:0000313" key="14">
    <source>
        <dbReference type="EMBL" id="APW66970.1"/>
    </source>
</evidence>
<dbReference type="GO" id="GO:0016020">
    <property type="term" value="C:membrane"/>
    <property type="evidence" value="ECO:0007669"/>
    <property type="project" value="TreeGrafter"/>
</dbReference>
<proteinExistence type="inferred from homology"/>
<comment type="subcellular location">
    <subcellularLocation>
        <location evidence="2">Cell envelope</location>
    </subcellularLocation>
</comment>
<feature type="binding site" evidence="11">
    <location>
        <position position="230"/>
    </location>
    <ligand>
        <name>[3Fe-4S] cluster</name>
        <dbReference type="ChEBI" id="CHEBI:21137"/>
    </ligand>
</feature>
<dbReference type="PIRSF" id="PIRSF000310">
    <property type="entry name" value="NiFe_hyd_ssu"/>
    <property type="match status" value="1"/>
</dbReference>
<keyword evidence="5 11" id="KW-0004">4Fe-4S</keyword>
<keyword evidence="8" id="KW-0560">Oxidoreductase</keyword>
<dbReference type="KEGG" id="alp:LPB137_07820"/>
<dbReference type="GO" id="GO:0009375">
    <property type="term" value="C:ferredoxin hydrogenase complex"/>
    <property type="evidence" value="ECO:0007669"/>
    <property type="project" value="InterPro"/>
</dbReference>
<accession>A0A1P8KQY9</accession>
<dbReference type="STRING" id="1850254.LPB137_07820"/>
<dbReference type="AlphaFoldDB" id="A0A1P8KQY9"/>
<dbReference type="GO" id="GO:0030313">
    <property type="term" value="C:cell envelope"/>
    <property type="evidence" value="ECO:0007669"/>
    <property type="project" value="UniProtKB-SubCell"/>
</dbReference>
<keyword evidence="6 11" id="KW-0479">Metal-binding</keyword>
<comment type="cofactor">
    <cofactor evidence="1">
        <name>[4Fe-4S] cluster</name>
        <dbReference type="ChEBI" id="CHEBI:49883"/>
    </cofactor>
</comment>
<evidence type="ECO:0000256" key="7">
    <source>
        <dbReference type="ARBA" id="ARBA00022729"/>
    </source>
</evidence>
<dbReference type="PANTHER" id="PTHR30013:SF5">
    <property type="entry name" value="HYDROGENASE SMALL SUBUNIT"/>
    <property type="match status" value="1"/>
</dbReference>
<dbReference type="Gene3D" id="3.40.50.700">
    <property type="entry name" value="NADH:ubiquinone oxidoreductase-like, 20kDa subunit"/>
    <property type="match status" value="1"/>
</dbReference>
<dbReference type="InterPro" id="IPR037148">
    <property type="entry name" value="NiFe-Hase_small_C_sf"/>
</dbReference>
<dbReference type="InterPro" id="IPR001821">
    <property type="entry name" value="NiFe_hydrogenase_ssu"/>
</dbReference>
<keyword evidence="7" id="KW-0732">Signal</keyword>
<feature type="domain" description="NADH:ubiquinone oxidoreductase-like 20kDa subunit" evidence="12">
    <location>
        <begin position="9"/>
        <end position="148"/>
    </location>
</feature>
<sequence length="291" mass="32819">MIWIQGVTCNANIHSFLNLPSLPSLLDNLDMVYHPSLTSLHTLEEITLLETSCDVLIFEGAYDPLLKRNDVLVKNILKHYSLNAKYVIALGSCASFGGIFKASAPERNSGLIFNEKEEFGPLLDSKAKVINLSGCPIHPEWLSYTLNMIINKREVPLDNLYRPLELYSNLAHHGCTRNEYFEWKIDTKGFGKKEGCMFYEQGCRGPMTHASCNKILWNEVSSKTRVGTPCFGCTEPDFPRSNLYSTKTNMSIPQDVPLGVPKRTYLTMTGMAKTFSIKRLEGKLIDYETTD</sequence>
<dbReference type="GO" id="GO:0009061">
    <property type="term" value="P:anaerobic respiration"/>
    <property type="evidence" value="ECO:0007669"/>
    <property type="project" value="TreeGrafter"/>
</dbReference>
<feature type="binding site" evidence="11">
    <location>
        <position position="175"/>
    </location>
    <ligand>
        <name>[4Fe-4S] cluster</name>
        <dbReference type="ChEBI" id="CHEBI:49883"/>
        <label>2</label>
    </ligand>
</feature>
<organism evidence="14 15">
    <name type="scientific">Poseidonibacter parvus</name>
    <dbReference type="NCBI Taxonomy" id="1850254"/>
    <lineage>
        <taxon>Bacteria</taxon>
        <taxon>Pseudomonadati</taxon>
        <taxon>Campylobacterota</taxon>
        <taxon>Epsilonproteobacteria</taxon>
        <taxon>Campylobacterales</taxon>
        <taxon>Arcobacteraceae</taxon>
        <taxon>Poseidonibacter</taxon>
    </lineage>
</organism>
<dbReference type="InterPro" id="IPR027394">
    <property type="entry name" value="Cytochrome-c3_hydrogenase_C"/>
</dbReference>
<dbReference type="GO" id="GO:0044569">
    <property type="term" value="C:[Ni-Fe] hydrogenase complex"/>
    <property type="evidence" value="ECO:0007669"/>
    <property type="project" value="TreeGrafter"/>
</dbReference>
<feature type="domain" description="Cytochrome-c3 hydrogenase C-terminal" evidence="13">
    <location>
        <begin position="167"/>
        <end position="241"/>
    </location>
</feature>
<dbReference type="GO" id="GO:0051538">
    <property type="term" value="F:3 iron, 4 sulfur cluster binding"/>
    <property type="evidence" value="ECO:0007669"/>
    <property type="project" value="UniProtKB-KW"/>
</dbReference>
<evidence type="ECO:0000256" key="3">
    <source>
        <dbReference type="ARBA" id="ARBA00006605"/>
    </source>
</evidence>
<keyword evidence="15" id="KW-1185">Reference proteome</keyword>
<evidence type="ECO:0000256" key="5">
    <source>
        <dbReference type="ARBA" id="ARBA00022485"/>
    </source>
</evidence>
<dbReference type="InterPro" id="IPR006137">
    <property type="entry name" value="NADH_UbQ_OxRdtase-like_20kDa"/>
</dbReference>
<feature type="binding site" evidence="11">
    <location>
        <position position="172"/>
    </location>
    <ligand>
        <name>[4Fe-4S] cluster</name>
        <dbReference type="ChEBI" id="CHEBI:49883"/>
        <label>2</label>
    </ligand>
</feature>
<dbReference type="InterPro" id="IPR037024">
    <property type="entry name" value="NiFe_Hase_small_N_sf"/>
</dbReference>
<gene>
    <name evidence="14" type="ORF">LPB137_07820</name>
</gene>
<evidence type="ECO:0000256" key="6">
    <source>
        <dbReference type="ARBA" id="ARBA00022723"/>
    </source>
</evidence>
<dbReference type="Proteomes" id="UP000186074">
    <property type="component" value="Chromosome"/>
</dbReference>
<evidence type="ECO:0000256" key="11">
    <source>
        <dbReference type="PIRSR" id="PIRSR000310-1"/>
    </source>
</evidence>
<evidence type="ECO:0000256" key="1">
    <source>
        <dbReference type="ARBA" id="ARBA00001966"/>
    </source>
</evidence>
<reference evidence="14 15" key="1">
    <citation type="submission" date="2017-01" db="EMBL/GenBank/DDBJ databases">
        <title>Genome sequencing of Arcobacter sp. LPB0137.</title>
        <authorList>
            <person name="Lee G.-W."/>
            <person name="Yi H."/>
        </authorList>
    </citation>
    <scope>NUCLEOTIDE SEQUENCE [LARGE SCALE GENOMIC DNA]</scope>
    <source>
        <strain evidence="14 15">LPB0137</strain>
    </source>
</reference>
<dbReference type="OrthoDB" id="9766729at2"/>
<dbReference type="GO" id="GO:0046872">
    <property type="term" value="F:metal ion binding"/>
    <property type="evidence" value="ECO:0007669"/>
    <property type="project" value="UniProtKB-KW"/>
</dbReference>
<evidence type="ECO:0000256" key="2">
    <source>
        <dbReference type="ARBA" id="ARBA00004196"/>
    </source>
</evidence>
<evidence type="ECO:0000313" key="15">
    <source>
        <dbReference type="Proteomes" id="UP000186074"/>
    </source>
</evidence>
<feature type="binding site" evidence="11">
    <location>
        <position position="9"/>
    </location>
    <ligand>
        <name>[4Fe-4S] cluster</name>
        <dbReference type="ChEBI" id="CHEBI:49883"/>
        <label>1</label>
    </ligand>
</feature>
<dbReference type="GO" id="GO:0009055">
    <property type="term" value="F:electron transfer activity"/>
    <property type="evidence" value="ECO:0007669"/>
    <property type="project" value="TreeGrafter"/>
</dbReference>
<keyword evidence="10 11" id="KW-0411">Iron-sulfur</keyword>
<feature type="binding site" evidence="11">
    <location>
        <position position="233"/>
    </location>
    <ligand>
        <name>[3Fe-4S] cluster</name>
        <dbReference type="ChEBI" id="CHEBI:21137"/>
    </ligand>
</feature>